<dbReference type="InParanoid" id="A0A554NFN8"/>
<dbReference type="AlphaFoldDB" id="A0A554NFN8"/>
<sequence length="76" mass="8192">MSLERYDVTLLGGNELTTDDRVTPGDVGVGCGVVLIQFGIDGDSDGSVARVLNDQCPTRIRRGLTLPRNEFRTPGE</sequence>
<reference evidence="1 2" key="1">
    <citation type="submission" date="2018-06" db="EMBL/GenBank/DDBJ databases">
        <title>Natronomonas sp. F16-60 a new haloarchaeon isolated from a solar saltern of Isla Cristina, Huelva, Spain.</title>
        <authorList>
            <person name="Duran-Viseras A."/>
            <person name="Sanchez-Porro C."/>
            <person name="Ventosa A."/>
        </authorList>
    </citation>
    <scope>NUCLEOTIDE SEQUENCE [LARGE SCALE GENOMIC DNA]</scope>
    <source>
        <strain evidence="1 2">F16-60</strain>
    </source>
</reference>
<dbReference type="EMBL" id="QMDX01000001">
    <property type="protein sequence ID" value="TSD15820.1"/>
    <property type="molecule type" value="Genomic_DNA"/>
</dbReference>
<gene>
    <name evidence="1" type="ORF">DP107_01160</name>
</gene>
<evidence type="ECO:0000313" key="1">
    <source>
        <dbReference type="EMBL" id="TSD15820.1"/>
    </source>
</evidence>
<proteinExistence type="predicted"/>
<accession>A0A554NFN8</accession>
<dbReference type="Proteomes" id="UP000319894">
    <property type="component" value="Unassembled WGS sequence"/>
</dbReference>
<name>A0A554NFN8_9EURY</name>
<comment type="caution">
    <text evidence="1">The sequence shown here is derived from an EMBL/GenBank/DDBJ whole genome shotgun (WGS) entry which is preliminary data.</text>
</comment>
<organism evidence="1 2">
    <name type="scientific">Haloglomus irregulare</name>
    <dbReference type="NCBI Taxonomy" id="2234134"/>
    <lineage>
        <taxon>Archaea</taxon>
        <taxon>Methanobacteriati</taxon>
        <taxon>Methanobacteriota</taxon>
        <taxon>Stenosarchaea group</taxon>
        <taxon>Halobacteria</taxon>
        <taxon>Halobacteriales</taxon>
        <taxon>Natronomonadaceae</taxon>
        <taxon>Haloglomus</taxon>
    </lineage>
</organism>
<evidence type="ECO:0000313" key="2">
    <source>
        <dbReference type="Proteomes" id="UP000319894"/>
    </source>
</evidence>
<protein>
    <submittedName>
        <fullName evidence="1">Uncharacterized protein</fullName>
    </submittedName>
</protein>
<keyword evidence="2" id="KW-1185">Reference proteome</keyword>